<evidence type="ECO:0000313" key="3">
    <source>
        <dbReference type="Proteomes" id="UP000444721"/>
    </source>
</evidence>
<keyword evidence="3" id="KW-1185">Reference proteome</keyword>
<dbReference type="RefSeq" id="XP_044566201.1">
    <property type="nucleotide sequence ID" value="XM_044702632.1"/>
</dbReference>
<dbReference type="OrthoDB" id="6724830at2759"/>
<comment type="caution">
    <text evidence="2">The sequence shown here is derived from an EMBL/GenBank/DDBJ whole genome shotgun (WGS) entry which is preliminary data.</text>
</comment>
<dbReference type="Proteomes" id="UP000444721">
    <property type="component" value="Unassembled WGS sequence"/>
</dbReference>
<dbReference type="OMA" id="AKRECIN"/>
<protein>
    <submittedName>
        <fullName evidence="2">Uncharacterized protein</fullName>
    </submittedName>
</protein>
<sequence length="391" mass="44947">MNYSPLKPAVPFTKGRSKSQNLYSGFLPSRTPSSGDLLQQQQPKNTSESLTALSAQLTAKHKSNLMRMANLPENASEPNSDQLATSERRQKDDDNQSQTSFAHSVLSGKMTKFTQPKTTKLFNLEKTKHEAWASVLETKKNYTKNQKFCEMFVDFLNSDMADRLFSLCILYITNLLNYERAKVKYELKLTEEYKKQELEAKKECIDNLSELSLAYSQILQEYTFRSPHNLRFRDTVKETMFFEALYMVTSFVATVEFPNPKLQPIIENEIERLFRTKYFRITDHEKKNSRFLTAEDTFKLKNCGFKLPSDTLKRRKITTAINSRSPLISSVFPGFNRVAQDMDYQFEQIQLNLPPHILFSTKNISNSVGEGGTEDEDSSSIASQKPSVIIM</sequence>
<dbReference type="EMBL" id="VFQX01000013">
    <property type="protein sequence ID" value="KAF0981488.1"/>
    <property type="molecule type" value="Genomic_DNA"/>
</dbReference>
<evidence type="ECO:0000313" key="2">
    <source>
        <dbReference type="EMBL" id="KAF0981488.1"/>
    </source>
</evidence>
<organism evidence="2 3">
    <name type="scientific">Naegleria fowleri</name>
    <name type="common">Brain eating amoeba</name>
    <dbReference type="NCBI Taxonomy" id="5763"/>
    <lineage>
        <taxon>Eukaryota</taxon>
        <taxon>Discoba</taxon>
        <taxon>Heterolobosea</taxon>
        <taxon>Tetramitia</taxon>
        <taxon>Eutetramitia</taxon>
        <taxon>Vahlkampfiidae</taxon>
        <taxon>Naegleria</taxon>
    </lineage>
</organism>
<gene>
    <name evidence="2" type="ORF">FDP41_012145</name>
</gene>
<dbReference type="AlphaFoldDB" id="A0A6A5C6V5"/>
<name>A0A6A5C6V5_NAEFO</name>
<dbReference type="VEuPathDB" id="AmoebaDB:NfTy_038370"/>
<feature type="compositionally biased region" description="Polar residues" evidence="1">
    <location>
        <begin position="76"/>
        <end position="85"/>
    </location>
</feature>
<feature type="region of interest" description="Disordered" evidence="1">
    <location>
        <begin position="72"/>
        <end position="101"/>
    </location>
</feature>
<accession>A0A6A5C6V5</accession>
<feature type="compositionally biased region" description="Polar residues" evidence="1">
    <location>
        <begin position="30"/>
        <end position="49"/>
    </location>
</feature>
<feature type="region of interest" description="Disordered" evidence="1">
    <location>
        <begin position="368"/>
        <end position="391"/>
    </location>
</feature>
<reference evidence="2 3" key="1">
    <citation type="journal article" date="2019" name="Sci. Rep.">
        <title>Nanopore sequencing improves the draft genome of the human pathogenic amoeba Naegleria fowleri.</title>
        <authorList>
            <person name="Liechti N."/>
            <person name="Schurch N."/>
            <person name="Bruggmann R."/>
            <person name="Wittwer M."/>
        </authorList>
    </citation>
    <scope>NUCLEOTIDE SEQUENCE [LARGE SCALE GENOMIC DNA]</scope>
    <source>
        <strain evidence="2 3">ATCC 30894</strain>
    </source>
</reference>
<dbReference type="VEuPathDB" id="AmoebaDB:FDP41_012145"/>
<feature type="compositionally biased region" description="Polar residues" evidence="1">
    <location>
        <begin position="379"/>
        <end position="391"/>
    </location>
</feature>
<feature type="region of interest" description="Disordered" evidence="1">
    <location>
        <begin position="1"/>
        <end position="49"/>
    </location>
</feature>
<dbReference type="GeneID" id="68119360"/>
<evidence type="ECO:0000256" key="1">
    <source>
        <dbReference type="SAM" id="MobiDB-lite"/>
    </source>
</evidence>
<proteinExistence type="predicted"/>